<dbReference type="AlphaFoldDB" id="A0A9X2WCN6"/>
<gene>
    <name evidence="1" type="ORF">NYR02_02985</name>
</gene>
<evidence type="ECO:0000313" key="2">
    <source>
        <dbReference type="Proteomes" id="UP001147830"/>
    </source>
</evidence>
<dbReference type="EMBL" id="JAOANI010000009">
    <property type="protein sequence ID" value="MCT7357988.1"/>
    <property type="molecule type" value="Genomic_DNA"/>
</dbReference>
<dbReference type="Proteomes" id="UP001147830">
    <property type="component" value="Unassembled WGS sequence"/>
</dbReference>
<protein>
    <submittedName>
        <fullName evidence="1">Uncharacterized protein</fullName>
    </submittedName>
</protein>
<sequence length="252" mass="27786">MSAEKFKLPSSSYEELTKIIKAYGHFSAPVDLGEVSKLIGMDSTVISRNVGFLLELAILEPGKKKTVTSAGRNLAQALEHEMPDEIRKNWREIVSETEFLNKLITSIKIRNGMDEGTLQSHIAFSAGQPKKPAVMTGARTVMDILRASELIREQDGKIVLAKIEDDIESGKIKNSELDSSQPTRPLGFITSPQVSKVVAEQSYTGSPQIKININVTVDCSTADLDTLGEKLNQIIKDVNREIRDGEETDIDE</sequence>
<organism evidence="1 2">
    <name type="scientific">Thalassolituus pacificus</name>
    <dbReference type="NCBI Taxonomy" id="2975440"/>
    <lineage>
        <taxon>Bacteria</taxon>
        <taxon>Pseudomonadati</taxon>
        <taxon>Pseudomonadota</taxon>
        <taxon>Gammaproteobacteria</taxon>
        <taxon>Oceanospirillales</taxon>
        <taxon>Oceanospirillaceae</taxon>
        <taxon>Thalassolituus</taxon>
    </lineage>
</organism>
<comment type="caution">
    <text evidence="1">The sequence shown here is derived from an EMBL/GenBank/DDBJ whole genome shotgun (WGS) entry which is preliminary data.</text>
</comment>
<reference evidence="1" key="2">
    <citation type="submission" date="2022-08" db="EMBL/GenBank/DDBJ databases">
        <authorList>
            <person name="Dong C."/>
        </authorList>
    </citation>
    <scope>NUCLEOTIDE SEQUENCE</scope>
    <source>
        <strain evidence="1">59MF3M-4</strain>
    </source>
</reference>
<keyword evidence="2" id="KW-1185">Reference proteome</keyword>
<name>A0A9X2WCN6_9GAMM</name>
<reference evidence="1" key="1">
    <citation type="journal article" date="2022" name="Front. Microbiol.">
        <title>Genome-based taxonomic rearrangement of Oceanobacter-related bacteria including the description of Thalassolituus hydrocarbonoclasticus sp. nov. and Thalassolituus pacificus sp. nov. and emended description of the genus Thalassolituus.</title>
        <authorList>
            <person name="Dong C."/>
            <person name="Wei L."/>
            <person name="Wang J."/>
            <person name="Lai Q."/>
            <person name="Huang Z."/>
            <person name="Shao Z."/>
        </authorList>
    </citation>
    <scope>NUCLEOTIDE SEQUENCE</scope>
    <source>
        <strain evidence="1">59MF3M-4</strain>
    </source>
</reference>
<evidence type="ECO:0000313" key="1">
    <source>
        <dbReference type="EMBL" id="MCT7357988.1"/>
    </source>
</evidence>
<accession>A0A9X2WCN6</accession>
<proteinExistence type="predicted"/>